<dbReference type="SUPFAM" id="SSF50729">
    <property type="entry name" value="PH domain-like"/>
    <property type="match status" value="1"/>
</dbReference>
<dbReference type="PANTHER" id="PTHR23318:SF0">
    <property type="entry name" value="SERINE_THREONINE-PROTEIN PHOSPHATASE 4 REGULATORY SUBUNIT 3"/>
    <property type="match status" value="1"/>
</dbReference>
<feature type="region of interest" description="Disordered" evidence="4">
    <location>
        <begin position="666"/>
        <end position="745"/>
    </location>
</feature>
<evidence type="ECO:0000256" key="4">
    <source>
        <dbReference type="SAM" id="MobiDB-lite"/>
    </source>
</evidence>
<evidence type="ECO:0000313" key="7">
    <source>
        <dbReference type="Proteomes" id="UP000594262"/>
    </source>
</evidence>
<protein>
    <recommendedName>
        <fullName evidence="5">RanBD1 domain-containing protein</fullName>
    </recommendedName>
</protein>
<dbReference type="PANTHER" id="PTHR23318">
    <property type="entry name" value="ATP SYNTHASE GAMMA-RELATED"/>
    <property type="match status" value="1"/>
</dbReference>
<feature type="compositionally biased region" description="Polar residues" evidence="4">
    <location>
        <begin position="800"/>
        <end position="814"/>
    </location>
</feature>
<feature type="compositionally biased region" description="Basic and acidic residues" evidence="4">
    <location>
        <begin position="666"/>
        <end position="679"/>
    </location>
</feature>
<dbReference type="InterPro" id="IPR011993">
    <property type="entry name" value="PH-like_dom_sf"/>
</dbReference>
<comment type="similarity">
    <text evidence="2">Belongs to the SMEK family.</text>
</comment>
<evidence type="ECO:0000256" key="3">
    <source>
        <dbReference type="ARBA" id="ARBA00023242"/>
    </source>
</evidence>
<sequence>MNRYHQARTLEKRVKLYKAQEQESGGEPAWKDLGVGDINIVPNSDSDYFRSNYYGGMIMLMNSEEDGSVIFRNPVSTRVQYQEQGDVIILWTEVDGPKETFALSFMDQENRDDFLTHIEETKLKLERSDKNGDAYKGLDDQDFDMHGQGLGMDLSSEESLAIPPCEFSKLNALNETLQRYLQSKNLHDDLVTLLEAQGYIPKLIEIFHMCEDLENTDALHTLYSIFKTLFMLEKNAIFETMFSQEYILDIVGILEYDPSKTTRTPHREHINDRVQFKEVIPIANKELLAKIHQTFRVQYIKDILIPVPLIFDETGTTLSSFIFFNKVQIIDLIKEDQHFLDELFEQLTNDEVSDDKRKDIILLLKELCVYSQSLQPARREEFIKMLANIGMLQSIEQLLNIDDKDIQQALIDIVCTITECTPSIIRIYVCREASYTIDEDTMMLNVMISHLVNCETEGMSVILLQTLQTLLDPENMCQTANSTIERSEFLSFFYRHNMHVLTSPVLAVTATDELVGKDDFQRATVFDNIVNLLTFCVEHHQSSIKNYIVSKDMLRRVLVLLQSRHKFLALSALRFCRRIIQHKDDMYNKYIIVGRLFKPIVQAFLVNGQRYNLLNSAILELFQFILNEDIKSLVAYIVENHIQAFRDITYVDTFAALAVRYEHQNQEKRRLDDSQDRDSGYAYGGGGIIHDQPSSREKRDDRTMDSYEEAWFRSDDDDDELPELPTDQTIPPSTEIADGATTKPLSAKLKDVELLDNKNSSETHNATNGPSSPVHNNNSPIIDHINSQPNHNSDTEKSDSVFSTNNKTFNNKPLMNNRLIQNKFQIKINSTISSLANHADELKNGDTPKTTGDQPMEVDDSSPAAKTKPLLGGLVDYPSDDDDEDEESCLQNNTPTATPPIENEVPISPAKKQRISSS</sequence>
<proteinExistence type="inferred from homology"/>
<evidence type="ECO:0000256" key="1">
    <source>
        <dbReference type="ARBA" id="ARBA00004123"/>
    </source>
</evidence>
<feature type="region of interest" description="Disordered" evidence="4">
    <location>
        <begin position="759"/>
        <end position="814"/>
    </location>
</feature>
<evidence type="ECO:0000313" key="6">
    <source>
        <dbReference type="EnsemblMetazoa" id="CLYHEMP022631.1"/>
    </source>
</evidence>
<dbReference type="Proteomes" id="UP000594262">
    <property type="component" value="Unplaced"/>
</dbReference>
<keyword evidence="7" id="KW-1185">Reference proteome</keyword>
<dbReference type="InterPro" id="IPR016024">
    <property type="entry name" value="ARM-type_fold"/>
</dbReference>
<feature type="domain" description="RanBD1" evidence="5">
    <location>
        <begin position="1"/>
        <end position="127"/>
    </location>
</feature>
<name>A0A7M5XFY3_9CNID</name>
<dbReference type="OrthoDB" id="27483at2759"/>
<feature type="region of interest" description="Disordered" evidence="4">
    <location>
        <begin position="840"/>
        <end position="918"/>
    </location>
</feature>
<dbReference type="Gene3D" id="2.30.29.30">
    <property type="entry name" value="Pleckstrin-homology domain (PH domain)/Phosphotyrosine-binding domain (PTB)"/>
    <property type="match status" value="1"/>
</dbReference>
<dbReference type="GO" id="GO:0006974">
    <property type="term" value="P:DNA damage response"/>
    <property type="evidence" value="ECO:0007669"/>
    <property type="project" value="TreeGrafter"/>
</dbReference>
<dbReference type="GO" id="GO:0030289">
    <property type="term" value="C:protein phosphatase 4 complex"/>
    <property type="evidence" value="ECO:0007669"/>
    <property type="project" value="TreeGrafter"/>
</dbReference>
<dbReference type="Pfam" id="PF04802">
    <property type="entry name" value="PP4R3"/>
    <property type="match status" value="1"/>
</dbReference>
<reference evidence="6" key="1">
    <citation type="submission" date="2021-01" db="UniProtKB">
        <authorList>
            <consortium name="EnsemblMetazoa"/>
        </authorList>
    </citation>
    <scope>IDENTIFICATION</scope>
</reference>
<dbReference type="InterPro" id="IPR000156">
    <property type="entry name" value="Ran_bind_dom"/>
</dbReference>
<dbReference type="GeneID" id="136801227"/>
<feature type="compositionally biased region" description="Basic and acidic residues" evidence="4">
    <location>
        <begin position="693"/>
        <end position="714"/>
    </location>
</feature>
<evidence type="ECO:0000259" key="5">
    <source>
        <dbReference type="PROSITE" id="PS50196"/>
    </source>
</evidence>
<dbReference type="PROSITE" id="PS50196">
    <property type="entry name" value="RANBD1"/>
    <property type="match status" value="1"/>
</dbReference>
<dbReference type="GO" id="GO:0072542">
    <property type="term" value="F:protein phosphatase activator activity"/>
    <property type="evidence" value="ECO:0007669"/>
    <property type="project" value="TreeGrafter"/>
</dbReference>
<dbReference type="GO" id="GO:0005654">
    <property type="term" value="C:nucleoplasm"/>
    <property type="evidence" value="ECO:0007669"/>
    <property type="project" value="TreeGrafter"/>
</dbReference>
<dbReference type="AlphaFoldDB" id="A0A7M5XFY3"/>
<evidence type="ECO:0000256" key="2">
    <source>
        <dbReference type="ARBA" id="ARBA00008809"/>
    </source>
</evidence>
<feature type="compositionally biased region" description="Acidic residues" evidence="4">
    <location>
        <begin position="878"/>
        <end position="888"/>
    </location>
</feature>
<feature type="compositionally biased region" description="Polar residues" evidence="4">
    <location>
        <begin position="762"/>
        <end position="792"/>
    </location>
</feature>
<keyword evidence="3" id="KW-0539">Nucleus</keyword>
<dbReference type="EnsemblMetazoa" id="CLYHEMT022631.1">
    <property type="protein sequence ID" value="CLYHEMP022631.1"/>
    <property type="gene ID" value="CLYHEMG022631"/>
</dbReference>
<organism evidence="6 7">
    <name type="scientific">Clytia hemisphaerica</name>
    <dbReference type="NCBI Taxonomy" id="252671"/>
    <lineage>
        <taxon>Eukaryota</taxon>
        <taxon>Metazoa</taxon>
        <taxon>Cnidaria</taxon>
        <taxon>Hydrozoa</taxon>
        <taxon>Hydroidolina</taxon>
        <taxon>Leptothecata</taxon>
        <taxon>Obeliida</taxon>
        <taxon>Clytiidae</taxon>
        <taxon>Clytia</taxon>
    </lineage>
</organism>
<dbReference type="InterPro" id="IPR051137">
    <property type="entry name" value="PP4R3-like"/>
</dbReference>
<dbReference type="RefSeq" id="XP_066913961.1">
    <property type="nucleotide sequence ID" value="XM_067057860.1"/>
</dbReference>
<comment type="subcellular location">
    <subcellularLocation>
        <location evidence="1">Nucleus</location>
    </subcellularLocation>
</comment>
<dbReference type="InterPro" id="IPR006887">
    <property type="entry name" value="P4R3-like_central_dom"/>
</dbReference>
<accession>A0A7M5XFY3</accession>
<dbReference type="SUPFAM" id="SSF48371">
    <property type="entry name" value="ARM repeat"/>
    <property type="match status" value="1"/>
</dbReference>